<evidence type="ECO:0000313" key="5">
    <source>
        <dbReference type="Proteomes" id="UP000054821"/>
    </source>
</evidence>
<protein>
    <recommendedName>
        <fullName evidence="2">GYF domain-containing protein</fullName>
    </recommendedName>
</protein>
<dbReference type="PANTHER" id="PTHR13138">
    <property type="entry name" value="PROTEIN LIN1"/>
    <property type="match status" value="1"/>
</dbReference>
<dbReference type="InterPro" id="IPR003169">
    <property type="entry name" value="GYF"/>
</dbReference>
<sequence length="483" mass="53629">MSSRYSAARPKRAGENFARTHHGEEEDTKRVKFDVRNPSILAPDAREDDAVLDADVIGGSHATKRGAVNLDGYDSDSDNENFNARAGSRKKGDVNILEQLDNYDAKASSANEQPHRPINEDDDDDDMFAAENDEEQGKEEAGEDEDFEKSGRKKKNVKFLDDAQIQGQEKGSKSGGTIRLDEQESSDDEQDLELAIQEEGVDEEVGAGGLKRNAPKVEAFNLREEMEDGRFDQDGNYVRKANDADAVHDSWLEGLSKKDMKKAAAAHERREAEAREKRIEEDGVLESELLAALITRLERTETPLEALARLGKDKPKTKKIPKWKLKKMNKGAEAMDTDQEAATDPKHVEIKEAIDAITDAADKLLSRGHEEIYDQERELLVREYRRETGEDWVEPKIEAQAEAEAEPASAAAAEDASARANGTMWEFRWTDGRDNAAKQGPFDGPAMKAWQDAGYFGQGVEFRVVGAGEEAWAASADFSRGQL</sequence>
<dbReference type="RefSeq" id="XP_018659028.1">
    <property type="nucleotide sequence ID" value="XM_018807840.1"/>
</dbReference>
<dbReference type="InterPro" id="IPR039905">
    <property type="entry name" value="CD2BP2/Lin1"/>
</dbReference>
<dbReference type="InterPro" id="IPR035445">
    <property type="entry name" value="GYF-like_dom_sf"/>
</dbReference>
<name>A0A0W7VI53_9HYPO</name>
<dbReference type="EMBL" id="JPDN02000016">
    <property type="protein sequence ID" value="PON25972.1"/>
    <property type="molecule type" value="Genomic_DNA"/>
</dbReference>
<feature type="region of interest" description="Disordered" evidence="1">
    <location>
        <begin position="1"/>
        <end position="29"/>
    </location>
</feature>
<dbReference type="Gene3D" id="3.30.1490.40">
    <property type="match status" value="1"/>
</dbReference>
<dbReference type="SUPFAM" id="SSF55277">
    <property type="entry name" value="GYF domain"/>
    <property type="match status" value="1"/>
</dbReference>
<keyword evidence="5" id="KW-1185">Reference proteome</keyword>
<dbReference type="GO" id="GO:0005682">
    <property type="term" value="C:U5 snRNP"/>
    <property type="evidence" value="ECO:0007669"/>
    <property type="project" value="InterPro"/>
</dbReference>
<evidence type="ECO:0000313" key="3">
    <source>
        <dbReference type="EMBL" id="PNP37199.1"/>
    </source>
</evidence>
<dbReference type="AlphaFoldDB" id="A0A0W7VI53"/>
<comment type="caution">
    <text evidence="4">The sequence shown here is derived from an EMBL/GenBank/DDBJ whole genome shotgun (WGS) entry which is preliminary data.</text>
</comment>
<evidence type="ECO:0000313" key="6">
    <source>
        <dbReference type="Proteomes" id="UP000236546"/>
    </source>
</evidence>
<dbReference type="Pfam" id="PF02213">
    <property type="entry name" value="GYF"/>
    <property type="match status" value="1"/>
</dbReference>
<evidence type="ECO:0000313" key="4">
    <source>
        <dbReference type="EMBL" id="PON25972.1"/>
    </source>
</evidence>
<dbReference type="Proteomes" id="UP000054821">
    <property type="component" value="Unassembled WGS sequence"/>
</dbReference>
<dbReference type="GeneID" id="29987923"/>
<evidence type="ECO:0000256" key="1">
    <source>
        <dbReference type="SAM" id="MobiDB-lite"/>
    </source>
</evidence>
<dbReference type="PROSITE" id="PS50829">
    <property type="entry name" value="GYF"/>
    <property type="match status" value="1"/>
</dbReference>
<dbReference type="OrthoDB" id="331341at2759"/>
<feature type="compositionally biased region" description="Acidic residues" evidence="1">
    <location>
        <begin position="120"/>
        <end position="147"/>
    </location>
</feature>
<organism evidence="4 5">
    <name type="scientific">Trichoderma gamsii</name>
    <dbReference type="NCBI Taxonomy" id="398673"/>
    <lineage>
        <taxon>Eukaryota</taxon>
        <taxon>Fungi</taxon>
        <taxon>Dikarya</taxon>
        <taxon>Ascomycota</taxon>
        <taxon>Pezizomycotina</taxon>
        <taxon>Sordariomycetes</taxon>
        <taxon>Hypocreomycetidae</taxon>
        <taxon>Hypocreales</taxon>
        <taxon>Hypocreaceae</taxon>
        <taxon>Trichoderma</taxon>
    </lineage>
</organism>
<dbReference type="STRING" id="398673.A0A0W7VI53"/>
<dbReference type="PANTHER" id="PTHR13138:SF3">
    <property type="entry name" value="CD2 ANTIGEN CYTOPLASMIC TAIL-BINDING PROTEIN 2"/>
    <property type="match status" value="1"/>
</dbReference>
<dbReference type="Proteomes" id="UP000236546">
    <property type="component" value="Unassembled WGS sequence"/>
</dbReference>
<feature type="region of interest" description="Disordered" evidence="1">
    <location>
        <begin position="57"/>
        <end position="191"/>
    </location>
</feature>
<feature type="domain" description="GYF" evidence="2">
    <location>
        <begin position="422"/>
        <end position="482"/>
    </location>
</feature>
<proteinExistence type="predicted"/>
<gene>
    <name evidence="4" type="ORF">TGAM01_v205409</name>
    <name evidence="3" type="ORF">TGAMA5MH_10869</name>
</gene>
<dbReference type="EMBL" id="MTYH01000188">
    <property type="protein sequence ID" value="PNP37199.1"/>
    <property type="molecule type" value="Genomic_DNA"/>
</dbReference>
<evidence type="ECO:0000259" key="2">
    <source>
        <dbReference type="PROSITE" id="PS50829"/>
    </source>
</evidence>
<reference evidence="3 6" key="2">
    <citation type="submission" date="2017-02" db="EMBL/GenBank/DDBJ databases">
        <title>Genomes of Trichoderma spp. with biocontrol activity.</title>
        <authorList>
            <person name="Gardiner D."/>
            <person name="Kazan K."/>
            <person name="Vos C."/>
            <person name="Harvey P."/>
        </authorList>
    </citation>
    <scope>NUCLEOTIDE SEQUENCE [LARGE SCALE GENOMIC DNA]</scope>
    <source>
        <strain evidence="3 6">A5MH</strain>
    </source>
</reference>
<reference evidence="4 5" key="1">
    <citation type="journal article" date="2016" name="Genome Announc.">
        <title>Draft Whole-Genome Sequence of Trichoderma gamsii T6085, a Promising Biocontrol Agent of Fusarium Head Blight on Wheat.</title>
        <authorList>
            <person name="Baroncelli R."/>
            <person name="Zapparata A."/>
            <person name="Piaggeschi G."/>
            <person name="Sarrocco S."/>
            <person name="Vannacci G."/>
        </authorList>
    </citation>
    <scope>NUCLEOTIDE SEQUENCE [LARGE SCALE GENOMIC DNA]</scope>
    <source>
        <strain evidence="4 5">T6085</strain>
    </source>
</reference>
<accession>A0A0W7VI53</accession>
<reference evidence="4" key="3">
    <citation type="submission" date="2017-08" db="EMBL/GenBank/DDBJ databases">
        <title>Trichoderma gamsii strain T6085, whole genome shotgun sequencing project.</title>
        <authorList>
            <person name="Baroncelli R."/>
        </authorList>
    </citation>
    <scope>NUCLEOTIDE SEQUENCE</scope>
    <source>
        <strain evidence="4">T6085</strain>
    </source>
</reference>